<dbReference type="Pfam" id="PF19952">
    <property type="entry name" value="DUF6414"/>
    <property type="match status" value="1"/>
</dbReference>
<dbReference type="Proteomes" id="UP000199258">
    <property type="component" value="Unassembled WGS sequence"/>
</dbReference>
<proteinExistence type="predicted"/>
<protein>
    <submittedName>
        <fullName evidence="2">Uncharacterized protein</fullName>
    </submittedName>
</protein>
<gene>
    <name evidence="2" type="ORF">SAMN04488693_1053</name>
</gene>
<dbReference type="AlphaFoldDB" id="A0A1G8GZ30"/>
<organism evidence="2 3">
    <name type="scientific">Arthrobacter subterraneus</name>
    <dbReference type="NCBI Taxonomy" id="335973"/>
    <lineage>
        <taxon>Bacteria</taxon>
        <taxon>Bacillati</taxon>
        <taxon>Actinomycetota</taxon>
        <taxon>Actinomycetes</taxon>
        <taxon>Micrococcales</taxon>
        <taxon>Micrococcaceae</taxon>
        <taxon>Arthrobacter</taxon>
    </lineage>
</organism>
<dbReference type="InterPro" id="IPR045633">
    <property type="entry name" value="DUF6414"/>
</dbReference>
<keyword evidence="3" id="KW-1185">Reference proteome</keyword>
<reference evidence="2 3" key="1">
    <citation type="submission" date="2016-10" db="EMBL/GenBank/DDBJ databases">
        <authorList>
            <person name="de Groot N.N."/>
        </authorList>
    </citation>
    <scope>NUCLEOTIDE SEQUENCE [LARGE SCALE GENOMIC DNA]</scope>
    <source>
        <strain evidence="2 3">NP_1H</strain>
    </source>
</reference>
<accession>A0A1G8GZ30</accession>
<sequence>MTADAIEEPPYFLHHPVYLDTPMMTSFLAHLEGGISTDEEEVTRQGGFRDRLLAARTGFRFNLPLVADVNVGGDGSTQSRDESNSEVTTNRHHTSASLFNALYKYLREDGQLTSVTNNSELAGITSGRLVEINGRYLGNPLEDMLIFVDSLVGYLKTQQDASPGPAQPTRAKAKRSGNPAVRSAATTDTKEPENNSGLESEGVALVAKMAEDIRSAHVHDLLMRTDEGLSSVLTVSSDFYTSATNEYLKSGDFTVVGKVTRVFTADESINLSRRTVLGAVNAELAQGVIDGFSQMQSEGSPEPVIVAGPAVQILPMAIFV</sequence>
<evidence type="ECO:0000313" key="3">
    <source>
        <dbReference type="Proteomes" id="UP000199258"/>
    </source>
</evidence>
<dbReference type="EMBL" id="FNDT01000005">
    <property type="protein sequence ID" value="SDH99643.1"/>
    <property type="molecule type" value="Genomic_DNA"/>
</dbReference>
<dbReference type="RefSeq" id="WP_139186235.1">
    <property type="nucleotide sequence ID" value="NZ_FNDT01000005.1"/>
</dbReference>
<dbReference type="OrthoDB" id="4578291at2"/>
<feature type="region of interest" description="Disordered" evidence="1">
    <location>
        <begin position="158"/>
        <end position="199"/>
    </location>
</feature>
<feature type="region of interest" description="Disordered" evidence="1">
    <location>
        <begin position="72"/>
        <end position="92"/>
    </location>
</feature>
<evidence type="ECO:0000256" key="1">
    <source>
        <dbReference type="SAM" id="MobiDB-lite"/>
    </source>
</evidence>
<name>A0A1G8GZ30_9MICC</name>
<evidence type="ECO:0000313" key="2">
    <source>
        <dbReference type="EMBL" id="SDH99643.1"/>
    </source>
</evidence>